<dbReference type="RefSeq" id="XP_014244783.2">
    <property type="nucleotide sequence ID" value="XM_014389297.2"/>
</dbReference>
<proteinExistence type="inferred from homology"/>
<comment type="similarity">
    <text evidence="3">Belongs to the CD36 family.</text>
</comment>
<dbReference type="PANTHER" id="PTHR11923:SF110">
    <property type="entry name" value="SCAVENGER RECEPTOR CLASS B MEMBER 1"/>
    <property type="match status" value="1"/>
</dbReference>
<dbReference type="GeneID" id="106663998"/>
<feature type="transmembrane region" description="Helical" evidence="13">
    <location>
        <begin position="544"/>
        <end position="564"/>
    </location>
</feature>
<evidence type="ECO:0000256" key="5">
    <source>
        <dbReference type="ARBA" id="ARBA00022692"/>
    </source>
</evidence>
<keyword evidence="15" id="KW-1185">Reference proteome</keyword>
<evidence type="ECO:0000256" key="4">
    <source>
        <dbReference type="ARBA" id="ARBA00022475"/>
    </source>
</evidence>
<keyword evidence="9" id="KW-0675">Receptor</keyword>
<evidence type="ECO:0000256" key="12">
    <source>
        <dbReference type="ARBA" id="ARBA00042244"/>
    </source>
</evidence>
<dbReference type="PRINTS" id="PR01609">
    <property type="entry name" value="CD36FAMILY"/>
</dbReference>
<dbReference type="Proteomes" id="UP000494040">
    <property type="component" value="Unassembled WGS sequence"/>
</dbReference>
<dbReference type="OrthoDB" id="18585at2759"/>
<dbReference type="GO" id="GO:0005901">
    <property type="term" value="C:caveola"/>
    <property type="evidence" value="ECO:0007669"/>
    <property type="project" value="UniProtKB-SubCell"/>
</dbReference>
<evidence type="ECO:0000256" key="8">
    <source>
        <dbReference type="ARBA" id="ARBA00023157"/>
    </source>
</evidence>
<dbReference type="Pfam" id="PF01130">
    <property type="entry name" value="CD36"/>
    <property type="match status" value="1"/>
</dbReference>
<dbReference type="GO" id="GO:0005044">
    <property type="term" value="F:scavenger receptor activity"/>
    <property type="evidence" value="ECO:0007669"/>
    <property type="project" value="TreeGrafter"/>
</dbReference>
<keyword evidence="5 13" id="KW-0812">Transmembrane</keyword>
<dbReference type="PANTHER" id="PTHR11923">
    <property type="entry name" value="SCAVENGER RECEPTOR CLASS B TYPE-1 SR-B1"/>
    <property type="match status" value="1"/>
</dbReference>
<comment type="subcellular location">
    <subcellularLocation>
        <location evidence="2">Cell membrane</location>
        <topology evidence="2">Multi-pass membrane protein</topology>
    </subcellularLocation>
    <subcellularLocation>
        <location evidence="1">Membrane</location>
        <location evidence="1">Caveola</location>
        <topology evidence="1">Multi-pass membrane protein</topology>
    </subcellularLocation>
</comment>
<evidence type="ECO:0000256" key="3">
    <source>
        <dbReference type="ARBA" id="ARBA00010532"/>
    </source>
</evidence>
<evidence type="ECO:0000256" key="1">
    <source>
        <dbReference type="ARBA" id="ARBA00004189"/>
    </source>
</evidence>
<evidence type="ECO:0000256" key="10">
    <source>
        <dbReference type="ARBA" id="ARBA00023180"/>
    </source>
</evidence>
<evidence type="ECO:0000313" key="14">
    <source>
        <dbReference type="EnsemblMetazoa" id="XP_014244783.2"/>
    </source>
</evidence>
<keyword evidence="10" id="KW-0325">Glycoprotein</keyword>
<keyword evidence="8" id="KW-1015">Disulfide bond</keyword>
<evidence type="ECO:0000313" key="15">
    <source>
        <dbReference type="Proteomes" id="UP000494040"/>
    </source>
</evidence>
<evidence type="ECO:0000256" key="2">
    <source>
        <dbReference type="ARBA" id="ARBA00004651"/>
    </source>
</evidence>
<dbReference type="GO" id="GO:0005737">
    <property type="term" value="C:cytoplasm"/>
    <property type="evidence" value="ECO:0007669"/>
    <property type="project" value="TreeGrafter"/>
</dbReference>
<evidence type="ECO:0000256" key="9">
    <source>
        <dbReference type="ARBA" id="ARBA00023170"/>
    </source>
</evidence>
<evidence type="ECO:0000256" key="13">
    <source>
        <dbReference type="SAM" id="Phobius"/>
    </source>
</evidence>
<feature type="transmembrane region" description="Helical" evidence="13">
    <location>
        <begin position="101"/>
        <end position="125"/>
    </location>
</feature>
<evidence type="ECO:0000256" key="7">
    <source>
        <dbReference type="ARBA" id="ARBA00023136"/>
    </source>
</evidence>
<keyword evidence="6 13" id="KW-1133">Transmembrane helix</keyword>
<name>A0A8I6RJ11_CIMLE</name>
<keyword evidence="7 13" id="KW-0472">Membrane</keyword>
<reference evidence="14" key="1">
    <citation type="submission" date="2022-01" db="UniProtKB">
        <authorList>
            <consortium name="EnsemblMetazoa"/>
        </authorList>
    </citation>
    <scope>IDENTIFICATION</scope>
</reference>
<feature type="transmembrane region" description="Helical" evidence="13">
    <location>
        <begin position="69"/>
        <end position="89"/>
    </location>
</feature>
<evidence type="ECO:0000256" key="6">
    <source>
        <dbReference type="ARBA" id="ARBA00022989"/>
    </source>
</evidence>
<accession>A0A8I6RJ11</accession>
<dbReference type="AlphaFoldDB" id="A0A8I6RJ11"/>
<dbReference type="EnsemblMetazoa" id="XM_014389297.2">
    <property type="protein sequence ID" value="XP_014244783.2"/>
    <property type="gene ID" value="LOC106663998"/>
</dbReference>
<evidence type="ECO:0000256" key="11">
    <source>
        <dbReference type="ARBA" id="ARBA00040821"/>
    </source>
</evidence>
<dbReference type="InterPro" id="IPR002159">
    <property type="entry name" value="CD36_fam"/>
</dbReference>
<keyword evidence="4" id="KW-1003">Cell membrane</keyword>
<sequence length="594" mass="68279">MPTLAMPPGKRAILDAVYLLFRKEVVYKNSFVNHLANNKDVYLFTVPAARTESYESHNHLRIIKVVMNFWTNVVCLNFTIRWIWIGFRYQENLEVKVNKSLKFYGIFGLICVFLTSLAGCCVMWFTDIYVEEIINQMTIREGSDVYEAWRKPPVKPLICVHIFNYTNLPRFSQGLDEKIKLEEVGPYCYRETLEKKNITFNNDGTVTYGDTRKHEFEPSYSKGFQNDTVIVPNLSFISTVAMSRHLSPYLQVGISFTLRNIIRFTNSTISVTAHDFLFGYNDRIVKYGSEIARLLQQDVPFDKFGILAQRAAITEETTTVRTGTNDVDRIGVVTEINGQTSLDAWPEEECNKIDGSDGAFFPRRTLNESATIYLFHKDMCRKMPFVYEKEVEFQDGVVAMRFHAAPDVYNTNGTCYCPESGCAPDGVFDLSPCAMGAPIMMSFPHFLYGDPSLSEPFEGLHPDPEKHEFYIDIQRLLGFTLGTVSRLQLNIQIHQSTWMPEIKGFPNEIILPVVWLQVSAEKMPPELFNIIYHATFTVKRMQYALMWGTLFATLISAVFLFYYIKKVQRETKRDVEVLPVNETVILTTNLNNKV</sequence>
<protein>
    <recommendedName>
        <fullName evidence="11">Scavenger receptor class B member 1</fullName>
    </recommendedName>
    <alternativeName>
        <fullName evidence="12">SR-BI</fullName>
    </alternativeName>
</protein>
<organism evidence="14 15">
    <name type="scientific">Cimex lectularius</name>
    <name type="common">Bed bug</name>
    <name type="synonym">Acanthia lectularia</name>
    <dbReference type="NCBI Taxonomy" id="79782"/>
    <lineage>
        <taxon>Eukaryota</taxon>
        <taxon>Metazoa</taxon>
        <taxon>Ecdysozoa</taxon>
        <taxon>Arthropoda</taxon>
        <taxon>Hexapoda</taxon>
        <taxon>Insecta</taxon>
        <taxon>Pterygota</taxon>
        <taxon>Neoptera</taxon>
        <taxon>Paraneoptera</taxon>
        <taxon>Hemiptera</taxon>
        <taxon>Heteroptera</taxon>
        <taxon>Panheteroptera</taxon>
        <taxon>Cimicomorpha</taxon>
        <taxon>Cimicidae</taxon>
        <taxon>Cimex</taxon>
    </lineage>
</organism>